<evidence type="ECO:0000256" key="1">
    <source>
        <dbReference type="SAM" id="Phobius"/>
    </source>
</evidence>
<protein>
    <submittedName>
        <fullName evidence="2">Uncharacterized protein</fullName>
    </submittedName>
</protein>
<dbReference type="AlphaFoldDB" id="A0A4P2QYV3"/>
<evidence type="ECO:0000313" key="2">
    <source>
        <dbReference type="EMBL" id="AUX35488.1"/>
    </source>
</evidence>
<proteinExistence type="predicted"/>
<evidence type="ECO:0000313" key="3">
    <source>
        <dbReference type="Proteomes" id="UP000295497"/>
    </source>
</evidence>
<keyword evidence="1" id="KW-0812">Transmembrane</keyword>
<accession>A0A4P2QYV3</accession>
<feature type="transmembrane region" description="Helical" evidence="1">
    <location>
        <begin position="53"/>
        <end position="72"/>
    </location>
</feature>
<feature type="transmembrane region" description="Helical" evidence="1">
    <location>
        <begin position="27"/>
        <end position="47"/>
    </location>
</feature>
<dbReference type="RefSeq" id="WP_129578505.1">
    <property type="nucleotide sequence ID" value="NZ_CP012672.1"/>
</dbReference>
<sequence>MDFAAAADRAHKSVVGMYLKTRSTGRIDIASGALVSLGGLPFIITAGHNLLDYAAADVFLLFPTLLILPGIGGRSILRLRASENPDVGVIELDPGDAVYWHHLHPLDERSFIDPEDIGPEDTLVLSGFPAAKTQVDALSSHEDPATPPLFRSAGIGIRATLAPDVRSPHEPPEGRGVQVVYHGDQFFDVDTKEGVTLPPPEGISGGPLLAVSLTTVRLLGLARSVHGSDARYEWCEPAHEALRLLVDHPKESVVEAVDRILSARARKQ</sequence>
<dbReference type="Proteomes" id="UP000295497">
    <property type="component" value="Chromosome"/>
</dbReference>
<name>A0A4P2QYV3_SORCE</name>
<keyword evidence="1" id="KW-0472">Membrane</keyword>
<keyword evidence="1" id="KW-1133">Transmembrane helix</keyword>
<dbReference type="EMBL" id="CP012672">
    <property type="protein sequence ID" value="AUX35488.1"/>
    <property type="molecule type" value="Genomic_DNA"/>
</dbReference>
<dbReference type="SUPFAM" id="SSF50494">
    <property type="entry name" value="Trypsin-like serine proteases"/>
    <property type="match status" value="1"/>
</dbReference>
<gene>
    <name evidence="2" type="ORF">SOCE836_076810</name>
</gene>
<reference evidence="2 3" key="1">
    <citation type="submission" date="2015-09" db="EMBL/GenBank/DDBJ databases">
        <title>Sorangium comparison.</title>
        <authorList>
            <person name="Zaburannyi N."/>
            <person name="Bunk B."/>
            <person name="Overmann J."/>
            <person name="Mueller R."/>
        </authorList>
    </citation>
    <scope>NUCLEOTIDE SEQUENCE [LARGE SCALE GENOMIC DNA]</scope>
    <source>
        <strain evidence="2 3">So ce836</strain>
    </source>
</reference>
<dbReference type="InterPro" id="IPR009003">
    <property type="entry name" value="Peptidase_S1_PA"/>
</dbReference>
<organism evidence="2 3">
    <name type="scientific">Sorangium cellulosum</name>
    <name type="common">Polyangium cellulosum</name>
    <dbReference type="NCBI Taxonomy" id="56"/>
    <lineage>
        <taxon>Bacteria</taxon>
        <taxon>Pseudomonadati</taxon>
        <taxon>Myxococcota</taxon>
        <taxon>Polyangia</taxon>
        <taxon>Polyangiales</taxon>
        <taxon>Polyangiaceae</taxon>
        <taxon>Sorangium</taxon>
    </lineage>
</organism>